<feature type="compositionally biased region" description="Acidic residues" evidence="1">
    <location>
        <begin position="40"/>
        <end position="58"/>
    </location>
</feature>
<dbReference type="GeneID" id="111133352"/>
<feature type="compositionally biased region" description="Polar residues" evidence="1">
    <location>
        <begin position="61"/>
        <end position="70"/>
    </location>
</feature>
<feature type="region of interest" description="Disordered" evidence="1">
    <location>
        <begin position="1"/>
        <end position="109"/>
    </location>
</feature>
<evidence type="ECO:0000313" key="2">
    <source>
        <dbReference type="Proteomes" id="UP000694844"/>
    </source>
</evidence>
<name>A0A8B8E9Q4_CRAVI</name>
<feature type="compositionally biased region" description="Basic and acidic residues" evidence="1">
    <location>
        <begin position="72"/>
        <end position="101"/>
    </location>
</feature>
<dbReference type="Proteomes" id="UP000694844">
    <property type="component" value="Chromosome 5"/>
</dbReference>
<dbReference type="RefSeq" id="XP_022337386.1">
    <property type="nucleotide sequence ID" value="XM_022481678.1"/>
</dbReference>
<feature type="compositionally biased region" description="Low complexity" evidence="1">
    <location>
        <begin position="413"/>
        <end position="427"/>
    </location>
</feature>
<organism evidence="2 4">
    <name type="scientific">Crassostrea virginica</name>
    <name type="common">Eastern oyster</name>
    <dbReference type="NCBI Taxonomy" id="6565"/>
    <lineage>
        <taxon>Eukaryota</taxon>
        <taxon>Metazoa</taxon>
        <taxon>Spiralia</taxon>
        <taxon>Lophotrochozoa</taxon>
        <taxon>Mollusca</taxon>
        <taxon>Bivalvia</taxon>
        <taxon>Autobranchia</taxon>
        <taxon>Pteriomorphia</taxon>
        <taxon>Ostreida</taxon>
        <taxon>Ostreoidea</taxon>
        <taxon>Ostreidae</taxon>
        <taxon>Crassostrea</taxon>
    </lineage>
</organism>
<dbReference type="AlphaFoldDB" id="A0A8B8E9Q4"/>
<keyword evidence="2" id="KW-1185">Reference proteome</keyword>
<feature type="region of interest" description="Disordered" evidence="1">
    <location>
        <begin position="372"/>
        <end position="440"/>
    </location>
</feature>
<reference evidence="3 4" key="1">
    <citation type="submission" date="2025-04" db="UniProtKB">
        <authorList>
            <consortium name="RefSeq"/>
        </authorList>
    </citation>
    <scope>IDENTIFICATION</scope>
    <source>
        <tissue evidence="3 4">Whole sample</tissue>
    </source>
</reference>
<dbReference type="RefSeq" id="XP_022337388.1">
    <property type="nucleotide sequence ID" value="XM_022481680.1"/>
</dbReference>
<evidence type="ECO:0000313" key="4">
    <source>
        <dbReference type="RefSeq" id="XP_022337387.1"/>
    </source>
</evidence>
<accession>A0A8B8E9Q4</accession>
<dbReference type="RefSeq" id="XP_022337387.1">
    <property type="nucleotide sequence ID" value="XM_022481679.1"/>
</dbReference>
<evidence type="ECO:0000313" key="5">
    <source>
        <dbReference type="RefSeq" id="XP_022337388.1"/>
    </source>
</evidence>
<dbReference type="KEGG" id="cvn:111133352"/>
<dbReference type="OrthoDB" id="6133671at2759"/>
<evidence type="ECO:0000256" key="1">
    <source>
        <dbReference type="SAM" id="MobiDB-lite"/>
    </source>
</evidence>
<evidence type="ECO:0000313" key="3">
    <source>
        <dbReference type="RefSeq" id="XP_022337386.1"/>
    </source>
</evidence>
<gene>
    <name evidence="3 4 5" type="primary">LOC111133352</name>
</gene>
<proteinExistence type="predicted"/>
<sequence>MRKGNARPLTAGPVPKRYKTLPRIWRPKTSVYRKNIQDVGEMDNCDSEHSSDEEEYDSDSTVSQSDSGPRTRTGERHFSAESSSTERHFSAESSSTERHFSAESSSTQILSNIKSEEDLEYNGQILHDLKTQATSLDTTGCHFGEVPMQYATKRMEIKEPENCHCLANLVHYESNVFGPWKSTCKHRIHRQKTQTEQRNVNSKMSQVPNLYQRLNRNSSKNYIYPFCHFENRGKYIQQYRELYSSVGKFQKALDFPKENKISNPLPDPYLKRLRSNVCSIAENFDVFAILAVEKESSEKEDLEAAGDIYKSMTVNDRGKNLNLAPVRDSPPLGISPQQFQGKFINKNFMPFNQYLNLVIPKTTLHRTNIQLNLDNPKDSWTPRFESKRNPSKHSHRRSESVDSHVKSSKHHASSQNSSRRSSGTNRTNELRLERASTSADGVKIKKESGYIIPPPPTISQNTSILTKRKTQIQKTKCVSQIRAMLSDLDDCKGKLDRTCRRLENGKFGPEAKQDRVIPATKPFGIEGQTCRTEDQLSIIHRLRKEKERTLRVSTVN</sequence>
<protein>
    <submittedName>
        <fullName evidence="3 4">Uncharacterized protein LOC111133352</fullName>
    </submittedName>
</protein>